<dbReference type="GO" id="GO:0016887">
    <property type="term" value="F:ATP hydrolysis activity"/>
    <property type="evidence" value="ECO:0007669"/>
    <property type="project" value="InterPro"/>
</dbReference>
<evidence type="ECO:0000256" key="2">
    <source>
        <dbReference type="ARBA" id="ARBA00005417"/>
    </source>
</evidence>
<protein>
    <submittedName>
        <fullName evidence="9">Glutamine ABC transporter ATP-binding protein</fullName>
    </submittedName>
</protein>
<dbReference type="Pfam" id="PF00005">
    <property type="entry name" value="ABC_tran"/>
    <property type="match status" value="1"/>
</dbReference>
<dbReference type="CDD" id="cd03262">
    <property type="entry name" value="ABC_HisP_GlnQ"/>
    <property type="match status" value="1"/>
</dbReference>
<dbReference type="SMART" id="SM00382">
    <property type="entry name" value="AAA"/>
    <property type="match status" value="1"/>
</dbReference>
<sequence length="254" mass="28544">MALLEIKNLIKNYGEVETLKSINLSIEKGEVVVILGPSGCGKSTLLRTLNGLEPIKSGQLLLQNAGELGKEISWINARQRIGMVFQSYELFAHLSVIDNILLGPLKVQKRDRAEAEKQADELLKRVGLFERKNAYPRELSGGQKQRIAIVRALCMNPEIMLFDEVTAALDPEMVREVLDVILGLAKEGMTMLIVTHEMGFARQVANRIVFMDKGQIIEQAKPEDFFTNPSTDRAKTFLNILNYEPRGTNYEENI</sequence>
<dbReference type="STRING" id="1907939.BKL49_05465"/>
<dbReference type="GO" id="GO:0005524">
    <property type="term" value="F:ATP binding"/>
    <property type="evidence" value="ECO:0007669"/>
    <property type="project" value="UniProtKB-KW"/>
</dbReference>
<keyword evidence="7" id="KW-0175">Coiled coil</keyword>
<reference evidence="9 10" key="1">
    <citation type="submission" date="2016-10" db="EMBL/GenBank/DDBJ databases">
        <title>Rodentibacter gen. nov. and new species.</title>
        <authorList>
            <person name="Christensen H."/>
        </authorList>
    </citation>
    <scope>NUCLEOTIDE SEQUENCE [LARGE SCALE GENOMIC DNA]</scope>
    <source>
        <strain evidence="9 10">Ac151</strain>
    </source>
</reference>
<comment type="similarity">
    <text evidence="2">Belongs to the ABC transporter superfamily.</text>
</comment>
<dbReference type="GO" id="GO:0015424">
    <property type="term" value="F:ABC-type amino acid transporter activity"/>
    <property type="evidence" value="ECO:0007669"/>
    <property type="project" value="InterPro"/>
</dbReference>
<dbReference type="InterPro" id="IPR027417">
    <property type="entry name" value="P-loop_NTPase"/>
</dbReference>
<dbReference type="InterPro" id="IPR050086">
    <property type="entry name" value="MetN_ABC_transporter-like"/>
</dbReference>
<dbReference type="PROSITE" id="PS50893">
    <property type="entry name" value="ABC_TRANSPORTER_2"/>
    <property type="match status" value="1"/>
</dbReference>
<dbReference type="FunFam" id="3.40.50.300:FF:000020">
    <property type="entry name" value="Amino acid ABC transporter ATP-binding component"/>
    <property type="match status" value="1"/>
</dbReference>
<name>A0A1V3JRQ7_9PAST</name>
<dbReference type="InterPro" id="IPR003439">
    <property type="entry name" value="ABC_transporter-like_ATP-bd"/>
</dbReference>
<evidence type="ECO:0000256" key="3">
    <source>
        <dbReference type="ARBA" id="ARBA00022448"/>
    </source>
</evidence>
<dbReference type="EMBL" id="MLHQ01000011">
    <property type="protein sequence ID" value="OOF58988.1"/>
    <property type="molecule type" value="Genomic_DNA"/>
</dbReference>
<accession>A0A1V3JRQ7</accession>
<organism evidence="9 10">
    <name type="scientific">Rodentibacter myodis</name>
    <dbReference type="NCBI Taxonomy" id="1907939"/>
    <lineage>
        <taxon>Bacteria</taxon>
        <taxon>Pseudomonadati</taxon>
        <taxon>Pseudomonadota</taxon>
        <taxon>Gammaproteobacteria</taxon>
        <taxon>Pasteurellales</taxon>
        <taxon>Pasteurellaceae</taxon>
        <taxon>Rodentibacter</taxon>
    </lineage>
</organism>
<proteinExistence type="inferred from homology"/>
<evidence type="ECO:0000313" key="9">
    <source>
        <dbReference type="EMBL" id="OOF58988.1"/>
    </source>
</evidence>
<dbReference type="GO" id="GO:0005886">
    <property type="term" value="C:plasma membrane"/>
    <property type="evidence" value="ECO:0007669"/>
    <property type="project" value="UniProtKB-SubCell"/>
</dbReference>
<dbReference type="SUPFAM" id="SSF52540">
    <property type="entry name" value="P-loop containing nucleoside triphosphate hydrolases"/>
    <property type="match status" value="1"/>
</dbReference>
<evidence type="ECO:0000313" key="10">
    <source>
        <dbReference type="Proteomes" id="UP000188602"/>
    </source>
</evidence>
<evidence type="ECO:0000256" key="6">
    <source>
        <dbReference type="ARBA" id="ARBA00022970"/>
    </source>
</evidence>
<dbReference type="PANTHER" id="PTHR43166">
    <property type="entry name" value="AMINO ACID IMPORT ATP-BINDING PROTEIN"/>
    <property type="match status" value="1"/>
</dbReference>
<dbReference type="InterPro" id="IPR017871">
    <property type="entry name" value="ABC_transporter-like_CS"/>
</dbReference>
<gene>
    <name evidence="9" type="ORF">BKL49_05465</name>
</gene>
<evidence type="ECO:0000256" key="4">
    <source>
        <dbReference type="ARBA" id="ARBA00022741"/>
    </source>
</evidence>
<dbReference type="PANTHER" id="PTHR43166:SF4">
    <property type="entry name" value="PHOSPHONATES IMPORT ATP-BINDING PROTEIN PHNC"/>
    <property type="match status" value="1"/>
</dbReference>
<feature type="domain" description="ABC transporter" evidence="8">
    <location>
        <begin position="4"/>
        <end position="238"/>
    </location>
</feature>
<evidence type="ECO:0000256" key="7">
    <source>
        <dbReference type="SAM" id="Coils"/>
    </source>
</evidence>
<dbReference type="RefSeq" id="WP_077423614.1">
    <property type="nucleotide sequence ID" value="NZ_MLHQ01000011.1"/>
</dbReference>
<keyword evidence="10" id="KW-1185">Reference proteome</keyword>
<dbReference type="InterPro" id="IPR030679">
    <property type="entry name" value="ABC_ATPase_HisP-typ"/>
</dbReference>
<dbReference type="InterPro" id="IPR003593">
    <property type="entry name" value="AAA+_ATPase"/>
</dbReference>
<dbReference type="OrthoDB" id="9802264at2"/>
<feature type="coiled-coil region" evidence="7">
    <location>
        <begin position="105"/>
        <end position="132"/>
    </location>
</feature>
<keyword evidence="4" id="KW-0547">Nucleotide-binding</keyword>
<keyword evidence="3" id="KW-0813">Transport</keyword>
<comment type="subcellular location">
    <subcellularLocation>
        <location evidence="1">Cell inner membrane</location>
        <topology evidence="1">Peripheral membrane protein</topology>
    </subcellularLocation>
</comment>
<comment type="caution">
    <text evidence="9">The sequence shown here is derived from an EMBL/GenBank/DDBJ whole genome shotgun (WGS) entry which is preliminary data.</text>
</comment>
<dbReference type="Proteomes" id="UP000188602">
    <property type="component" value="Unassembled WGS sequence"/>
</dbReference>
<dbReference type="PIRSF" id="PIRSF039085">
    <property type="entry name" value="ABC_ATPase_HisP"/>
    <property type="match status" value="1"/>
</dbReference>
<keyword evidence="6" id="KW-0029">Amino-acid transport</keyword>
<dbReference type="PROSITE" id="PS00211">
    <property type="entry name" value="ABC_TRANSPORTER_1"/>
    <property type="match status" value="1"/>
</dbReference>
<evidence type="ECO:0000256" key="5">
    <source>
        <dbReference type="ARBA" id="ARBA00022840"/>
    </source>
</evidence>
<dbReference type="AlphaFoldDB" id="A0A1V3JRQ7"/>
<evidence type="ECO:0000259" key="8">
    <source>
        <dbReference type="PROSITE" id="PS50893"/>
    </source>
</evidence>
<evidence type="ECO:0000256" key="1">
    <source>
        <dbReference type="ARBA" id="ARBA00004417"/>
    </source>
</evidence>
<dbReference type="Gene3D" id="3.40.50.300">
    <property type="entry name" value="P-loop containing nucleotide triphosphate hydrolases"/>
    <property type="match status" value="1"/>
</dbReference>
<keyword evidence="5 9" id="KW-0067">ATP-binding</keyword>